<comment type="similarity">
    <text evidence="2">Belongs to the peptidase A24 family.</text>
</comment>
<dbReference type="Proteomes" id="UP000595618">
    <property type="component" value="Chromosome"/>
</dbReference>
<dbReference type="Pfam" id="PF06750">
    <property type="entry name" value="A24_N_bact"/>
    <property type="match status" value="1"/>
</dbReference>
<dbReference type="PANTHER" id="PTHR30487">
    <property type="entry name" value="TYPE 4 PREPILIN-LIKE PROTEINS LEADER PEPTIDE-PROCESSING ENZYME"/>
    <property type="match status" value="1"/>
</dbReference>
<organism evidence="10 11">
    <name type="scientific">Candidatus Sungiibacteriota bacterium</name>
    <dbReference type="NCBI Taxonomy" id="2750080"/>
    <lineage>
        <taxon>Bacteria</taxon>
        <taxon>Candidatus Sungiibacteriota</taxon>
    </lineage>
</organism>
<dbReference type="AlphaFoldDB" id="A0A7T5URK9"/>
<feature type="transmembrane region" description="Helical" evidence="7">
    <location>
        <begin position="70"/>
        <end position="91"/>
    </location>
</feature>
<evidence type="ECO:0000256" key="1">
    <source>
        <dbReference type="ARBA" id="ARBA00004651"/>
    </source>
</evidence>
<feature type="transmembrane region" description="Helical" evidence="7">
    <location>
        <begin position="227"/>
        <end position="248"/>
    </location>
</feature>
<feature type="domain" description="Prepilin peptidase A24 N-terminal" evidence="9">
    <location>
        <begin position="8"/>
        <end position="89"/>
    </location>
</feature>
<evidence type="ECO:0000256" key="4">
    <source>
        <dbReference type="ARBA" id="ARBA00022692"/>
    </source>
</evidence>
<dbReference type="GO" id="GO:0005886">
    <property type="term" value="C:plasma membrane"/>
    <property type="evidence" value="ECO:0007669"/>
    <property type="project" value="UniProtKB-SubCell"/>
</dbReference>
<dbReference type="InterPro" id="IPR010627">
    <property type="entry name" value="Prepilin_pept_A24_N"/>
</dbReference>
<evidence type="ECO:0000259" key="9">
    <source>
        <dbReference type="Pfam" id="PF06750"/>
    </source>
</evidence>
<evidence type="ECO:0000313" key="10">
    <source>
        <dbReference type="EMBL" id="QQG45681.1"/>
    </source>
</evidence>
<evidence type="ECO:0000256" key="3">
    <source>
        <dbReference type="ARBA" id="ARBA00022475"/>
    </source>
</evidence>
<sequence length="255" mass="27691">MGLFLFFVVGLVVGSFLNVVVRRGARAESLGGRSRCESCSKVLGAGELLPVISFLLQKGRCRHCGAALSWQYPAVELGTGFTFAALAWYLLPDVLNPKALILFGAVLIGTAAVIVILVSDINYRLIPDGAVLILFLLGMWRLWITSPNLLRDGVWALLIALFFAALWFASSGSWMGLGDAKLILGTSLLLGFPASPIAFLFSFWLGGIVGIFLLATRLTAFKDKIPFGPFIILGALLSYLFSQQFLFITGLDYFL</sequence>
<comment type="subcellular location">
    <subcellularLocation>
        <location evidence="1">Cell membrane</location>
        <topology evidence="1">Multi-pass membrane protein</topology>
    </subcellularLocation>
</comment>
<gene>
    <name evidence="10" type="ORF">HYW89_02050</name>
</gene>
<reference evidence="10 11" key="1">
    <citation type="submission" date="2020-07" db="EMBL/GenBank/DDBJ databases">
        <title>Huge and variable diversity of episymbiotic CPR bacteria and DPANN archaea in groundwater ecosystems.</title>
        <authorList>
            <person name="He C.Y."/>
            <person name="Keren R."/>
            <person name="Whittaker M."/>
            <person name="Farag I.F."/>
            <person name="Doudna J."/>
            <person name="Cate J.H.D."/>
            <person name="Banfield J.F."/>
        </authorList>
    </citation>
    <scope>NUCLEOTIDE SEQUENCE [LARGE SCALE GENOMIC DNA]</scope>
    <source>
        <strain evidence="10">NC_groundwater_541_Ag_S-0.1um_46_50</strain>
    </source>
</reference>
<evidence type="ECO:0000256" key="7">
    <source>
        <dbReference type="SAM" id="Phobius"/>
    </source>
</evidence>
<protein>
    <submittedName>
        <fullName evidence="10">Prepilin peptidase</fullName>
    </submittedName>
</protein>
<evidence type="ECO:0000313" key="11">
    <source>
        <dbReference type="Proteomes" id="UP000595618"/>
    </source>
</evidence>
<name>A0A7T5URK9_9BACT</name>
<evidence type="ECO:0000259" key="8">
    <source>
        <dbReference type="Pfam" id="PF01478"/>
    </source>
</evidence>
<feature type="transmembrane region" description="Helical" evidence="7">
    <location>
        <begin position="100"/>
        <end position="119"/>
    </location>
</feature>
<dbReference type="GO" id="GO:0006465">
    <property type="term" value="P:signal peptide processing"/>
    <property type="evidence" value="ECO:0007669"/>
    <property type="project" value="TreeGrafter"/>
</dbReference>
<dbReference type="GO" id="GO:0004190">
    <property type="term" value="F:aspartic-type endopeptidase activity"/>
    <property type="evidence" value="ECO:0007669"/>
    <property type="project" value="InterPro"/>
</dbReference>
<dbReference type="Gene3D" id="1.20.120.1220">
    <property type="match status" value="1"/>
</dbReference>
<feature type="transmembrane region" description="Helical" evidence="7">
    <location>
        <begin position="197"/>
        <end position="215"/>
    </location>
</feature>
<keyword evidence="4 7" id="KW-0812">Transmembrane</keyword>
<dbReference type="EMBL" id="CP066690">
    <property type="protein sequence ID" value="QQG45681.1"/>
    <property type="molecule type" value="Genomic_DNA"/>
</dbReference>
<dbReference type="PANTHER" id="PTHR30487:SF0">
    <property type="entry name" value="PREPILIN LEADER PEPTIDASE_N-METHYLTRANSFERASE-RELATED"/>
    <property type="match status" value="1"/>
</dbReference>
<keyword evidence="5 7" id="KW-1133">Transmembrane helix</keyword>
<accession>A0A7T5URK9</accession>
<feature type="transmembrane region" description="Helical" evidence="7">
    <location>
        <begin position="155"/>
        <end position="177"/>
    </location>
</feature>
<evidence type="ECO:0000256" key="2">
    <source>
        <dbReference type="ARBA" id="ARBA00005801"/>
    </source>
</evidence>
<keyword evidence="6 7" id="KW-0472">Membrane</keyword>
<keyword evidence="3" id="KW-1003">Cell membrane</keyword>
<dbReference type="Pfam" id="PF01478">
    <property type="entry name" value="Peptidase_A24"/>
    <property type="match status" value="1"/>
</dbReference>
<feature type="domain" description="Prepilin type IV endopeptidase peptidase" evidence="8">
    <location>
        <begin position="108"/>
        <end position="211"/>
    </location>
</feature>
<evidence type="ECO:0000256" key="6">
    <source>
        <dbReference type="ARBA" id="ARBA00023136"/>
    </source>
</evidence>
<dbReference type="InterPro" id="IPR050882">
    <property type="entry name" value="Prepilin_peptidase/N-MTase"/>
</dbReference>
<dbReference type="InterPro" id="IPR000045">
    <property type="entry name" value="Prepilin_IV_endopep_pep"/>
</dbReference>
<evidence type="ECO:0000256" key="5">
    <source>
        <dbReference type="ARBA" id="ARBA00022989"/>
    </source>
</evidence>
<proteinExistence type="inferred from homology"/>
<feature type="transmembrane region" description="Helical" evidence="7">
    <location>
        <begin position="125"/>
        <end position="143"/>
    </location>
</feature>